<dbReference type="Proteomes" id="UP000034224">
    <property type="component" value="Unassembled WGS sequence"/>
</dbReference>
<dbReference type="GO" id="GO:0009086">
    <property type="term" value="P:methionine biosynthetic process"/>
    <property type="evidence" value="ECO:0007669"/>
    <property type="project" value="UniProtKB-KW"/>
</dbReference>
<dbReference type="GO" id="GO:0006164">
    <property type="term" value="P:purine nucleotide biosynthetic process"/>
    <property type="evidence" value="ECO:0007669"/>
    <property type="project" value="UniProtKB-KW"/>
</dbReference>
<feature type="domain" description="Tetrahydrofolate dehydrogenase/cyclohydrolase catalytic" evidence="9">
    <location>
        <begin position="3"/>
        <end position="111"/>
    </location>
</feature>
<comment type="pathway">
    <text evidence="1">One-carbon metabolism; tetrahydrofolate interconversion.</text>
</comment>
<evidence type="ECO:0000256" key="1">
    <source>
        <dbReference type="ARBA" id="ARBA00004777"/>
    </source>
</evidence>
<accession>A0A0G1W926</accession>
<dbReference type="GO" id="GO:0035999">
    <property type="term" value="P:tetrahydrofolate interconversion"/>
    <property type="evidence" value="ECO:0007669"/>
    <property type="project" value="TreeGrafter"/>
</dbReference>
<protein>
    <submittedName>
        <fullName evidence="11">Bifunctional protein FolD</fullName>
    </submittedName>
</protein>
<feature type="domain" description="Tetrahydrofolate dehydrogenase/cyclohydrolase NAD(P)-binding" evidence="10">
    <location>
        <begin position="125"/>
        <end position="257"/>
    </location>
</feature>
<evidence type="ECO:0000313" key="12">
    <source>
        <dbReference type="Proteomes" id="UP000034224"/>
    </source>
</evidence>
<dbReference type="PANTHER" id="PTHR48099">
    <property type="entry name" value="C-1-TETRAHYDROFOLATE SYNTHASE, CYTOPLASMIC-RELATED"/>
    <property type="match status" value="1"/>
</dbReference>
<keyword evidence="8" id="KW-0511">Multifunctional enzyme</keyword>
<dbReference type="InterPro" id="IPR036291">
    <property type="entry name" value="NAD(P)-bd_dom_sf"/>
</dbReference>
<keyword evidence="7" id="KW-0028">Amino-acid biosynthesis</keyword>
<evidence type="ECO:0000256" key="3">
    <source>
        <dbReference type="ARBA" id="ARBA00022755"/>
    </source>
</evidence>
<name>A0A0G1W926_9BACT</name>
<dbReference type="Pfam" id="PF00763">
    <property type="entry name" value="THF_DHG_CYH"/>
    <property type="match status" value="1"/>
</dbReference>
<dbReference type="InterPro" id="IPR046346">
    <property type="entry name" value="Aminoacid_DH-like_N_sf"/>
</dbReference>
<dbReference type="PANTHER" id="PTHR48099:SF5">
    <property type="entry name" value="C-1-TETRAHYDROFOLATE SYNTHASE, CYTOPLASMIC"/>
    <property type="match status" value="1"/>
</dbReference>
<comment type="caution">
    <text evidence="11">The sequence shown here is derived from an EMBL/GenBank/DDBJ whole genome shotgun (WGS) entry which is preliminary data.</text>
</comment>
<keyword evidence="7" id="KW-0486">Methionine biosynthesis</keyword>
<keyword evidence="3" id="KW-0658">Purine biosynthesis</keyword>
<dbReference type="GO" id="GO:0004477">
    <property type="term" value="F:methenyltetrahydrofolate cyclohydrolase activity"/>
    <property type="evidence" value="ECO:0007669"/>
    <property type="project" value="TreeGrafter"/>
</dbReference>
<dbReference type="AlphaFoldDB" id="A0A0G1W926"/>
<keyword evidence="5" id="KW-0521">NADP</keyword>
<keyword evidence="4" id="KW-0378">Hydrolase</keyword>
<evidence type="ECO:0000256" key="8">
    <source>
        <dbReference type="ARBA" id="ARBA00023268"/>
    </source>
</evidence>
<dbReference type="PRINTS" id="PR00085">
    <property type="entry name" value="THFDHDRGNASE"/>
</dbReference>
<dbReference type="EMBL" id="LCQK01000001">
    <property type="protein sequence ID" value="KKW15268.1"/>
    <property type="molecule type" value="Genomic_DNA"/>
</dbReference>
<dbReference type="SUPFAM" id="SSF53223">
    <property type="entry name" value="Aminoacid dehydrogenase-like, N-terminal domain"/>
    <property type="match status" value="1"/>
</dbReference>
<evidence type="ECO:0000259" key="10">
    <source>
        <dbReference type="Pfam" id="PF02882"/>
    </source>
</evidence>
<evidence type="ECO:0000256" key="7">
    <source>
        <dbReference type="ARBA" id="ARBA00023167"/>
    </source>
</evidence>
<keyword evidence="6" id="KW-0560">Oxidoreductase</keyword>
<sequence length="260" mass="28214">MVIDGKKIAEEILGDLKTRPRPAKFLAAVLVGDEPAMVSFVKQKEKIARVLSVDFRIRRLPENIKESDLRTEVLKVAGDKNCGGLILQLPLPENVNRGEIIKIIPPEKDIDNLSGKSSVSSPAVGVVETIIQNLKFKIQNSRVAVVGLGFLIGKPVAEWLKGKCSELYSLDSSNDLGILKQADLVISGVGKAGFIKPEILKDGATVIDFGYDFKDGKISGDFDADSTTYNLQPITYTPTPGGTGPILVAKLFENFYKLNS</sequence>
<evidence type="ECO:0000256" key="4">
    <source>
        <dbReference type="ARBA" id="ARBA00022801"/>
    </source>
</evidence>
<dbReference type="STRING" id="1618665.UY55_C0001G0022"/>
<evidence type="ECO:0000256" key="5">
    <source>
        <dbReference type="ARBA" id="ARBA00022857"/>
    </source>
</evidence>
<keyword evidence="2" id="KW-0554">One-carbon metabolism</keyword>
<gene>
    <name evidence="11" type="ORF">UY55_C0001G0022</name>
</gene>
<dbReference type="Pfam" id="PF02882">
    <property type="entry name" value="THF_DHG_CYH_C"/>
    <property type="match status" value="1"/>
</dbReference>
<dbReference type="InterPro" id="IPR000672">
    <property type="entry name" value="THF_DH/CycHdrlase"/>
</dbReference>
<proteinExistence type="predicted"/>
<dbReference type="SUPFAM" id="SSF51735">
    <property type="entry name" value="NAD(P)-binding Rossmann-fold domains"/>
    <property type="match status" value="1"/>
</dbReference>
<dbReference type="Gene3D" id="3.40.50.720">
    <property type="entry name" value="NAD(P)-binding Rossmann-like Domain"/>
    <property type="match status" value="1"/>
</dbReference>
<dbReference type="Gene3D" id="3.40.50.10860">
    <property type="entry name" value="Leucine Dehydrogenase, chain A, domain 1"/>
    <property type="match status" value="1"/>
</dbReference>
<evidence type="ECO:0000259" key="9">
    <source>
        <dbReference type="Pfam" id="PF00763"/>
    </source>
</evidence>
<evidence type="ECO:0000256" key="6">
    <source>
        <dbReference type="ARBA" id="ARBA00023002"/>
    </source>
</evidence>
<dbReference type="InterPro" id="IPR020631">
    <property type="entry name" value="THF_DH/CycHdrlase_NAD-bd_dom"/>
</dbReference>
<dbReference type="PATRIC" id="fig|1618665.3.peg.22"/>
<evidence type="ECO:0000256" key="2">
    <source>
        <dbReference type="ARBA" id="ARBA00022563"/>
    </source>
</evidence>
<reference evidence="11 12" key="1">
    <citation type="journal article" date="2015" name="Nature">
        <title>rRNA introns, odd ribosomes, and small enigmatic genomes across a large radiation of phyla.</title>
        <authorList>
            <person name="Brown C.T."/>
            <person name="Hug L.A."/>
            <person name="Thomas B.C."/>
            <person name="Sharon I."/>
            <person name="Castelle C.J."/>
            <person name="Singh A."/>
            <person name="Wilkins M.J."/>
            <person name="Williams K.H."/>
            <person name="Banfield J.F."/>
        </authorList>
    </citation>
    <scope>NUCLEOTIDE SEQUENCE [LARGE SCALE GENOMIC DNA]</scope>
</reference>
<organism evidence="11 12">
    <name type="scientific">Candidatus Jorgensenbacteria bacterium GW2011_GWB1_50_10</name>
    <dbReference type="NCBI Taxonomy" id="1618665"/>
    <lineage>
        <taxon>Bacteria</taxon>
        <taxon>Candidatus Joergenseniibacteriota</taxon>
    </lineage>
</organism>
<dbReference type="GO" id="GO:0005829">
    <property type="term" value="C:cytosol"/>
    <property type="evidence" value="ECO:0007669"/>
    <property type="project" value="TreeGrafter"/>
</dbReference>
<dbReference type="InterPro" id="IPR020630">
    <property type="entry name" value="THF_DH/CycHdrlase_cat_dom"/>
</dbReference>
<dbReference type="GO" id="GO:0004488">
    <property type="term" value="F:methylenetetrahydrofolate dehydrogenase (NADP+) activity"/>
    <property type="evidence" value="ECO:0007669"/>
    <property type="project" value="InterPro"/>
</dbReference>
<evidence type="ECO:0000313" key="11">
    <source>
        <dbReference type="EMBL" id="KKW15268.1"/>
    </source>
</evidence>